<dbReference type="EMBL" id="CATQJL010000001">
    <property type="protein sequence ID" value="CAJ0590657.1"/>
    <property type="molecule type" value="Genomic_DNA"/>
</dbReference>
<organism evidence="1 2">
    <name type="scientific">Cylicocyclus nassatus</name>
    <name type="common">Nematode worm</name>
    <dbReference type="NCBI Taxonomy" id="53992"/>
    <lineage>
        <taxon>Eukaryota</taxon>
        <taxon>Metazoa</taxon>
        <taxon>Ecdysozoa</taxon>
        <taxon>Nematoda</taxon>
        <taxon>Chromadorea</taxon>
        <taxon>Rhabditida</taxon>
        <taxon>Rhabditina</taxon>
        <taxon>Rhabditomorpha</taxon>
        <taxon>Strongyloidea</taxon>
        <taxon>Strongylidae</taxon>
        <taxon>Cylicocyclus</taxon>
    </lineage>
</organism>
<feature type="non-terminal residue" evidence="1">
    <location>
        <position position="84"/>
    </location>
</feature>
<evidence type="ECO:0000313" key="1">
    <source>
        <dbReference type="EMBL" id="CAJ0590657.1"/>
    </source>
</evidence>
<proteinExistence type="predicted"/>
<dbReference type="Proteomes" id="UP001176961">
    <property type="component" value="Unassembled WGS sequence"/>
</dbReference>
<gene>
    <name evidence="1" type="ORF">CYNAS_LOCUS2640</name>
</gene>
<keyword evidence="2" id="KW-1185">Reference proteome</keyword>
<dbReference type="AlphaFoldDB" id="A0AA36DR91"/>
<comment type="caution">
    <text evidence="1">The sequence shown here is derived from an EMBL/GenBank/DDBJ whole genome shotgun (WGS) entry which is preliminary data.</text>
</comment>
<sequence length="84" mass="9632">MRPLIILLKEVSISSRDLHLFCSVLHCSSSSLHVKSPLTQLLTWKVQRLFFIHYLASNTRGPRMVSWHSLLDLTILLSFSTITP</sequence>
<protein>
    <submittedName>
        <fullName evidence="1">Uncharacterized protein</fullName>
    </submittedName>
</protein>
<name>A0AA36DR91_CYLNA</name>
<reference evidence="1" key="1">
    <citation type="submission" date="2023-07" db="EMBL/GenBank/DDBJ databases">
        <authorList>
            <consortium name="CYATHOMIX"/>
        </authorList>
    </citation>
    <scope>NUCLEOTIDE SEQUENCE</scope>
    <source>
        <strain evidence="1">N/A</strain>
    </source>
</reference>
<evidence type="ECO:0000313" key="2">
    <source>
        <dbReference type="Proteomes" id="UP001176961"/>
    </source>
</evidence>
<accession>A0AA36DR91</accession>